<dbReference type="CDD" id="cd07996">
    <property type="entry name" value="WGR_MMR_like"/>
    <property type="match status" value="1"/>
</dbReference>
<sequence>MRAMRSFEFVAGGSAKFWEIERAGRDVSVRFGRIGTQGQTSVKSLPDEAAAITHETNLINDKLRKGYVETSAPIPSAAAPAAPPVPSGPVAAAAPPSPSGSIATAAPAADDDVLVIPPAWLRHRAARRGSTGLSRFAPSAKARAAVEAKIALNPGRVRKILGAPTTPAPIRLAARAYLGAAADATPLGAAAVAAVAESARWDDSSAADAFVDVWIRERGLVFAAEAVVTMASLVIVDDRKHTSQRLDTDQGVRHRRPHEVGRAWQGSLLRMVLRVRQALATASDSDHAAVVAALRPLRAEHPCTRAATAVLVPEQREWIAEETAAAVATGDSFLAGALLSAVSTEADVRALYPVANEYMLVFSLAPLLTLLDGAGPAAAPALFHWFDEAFDDAESKRRLLSVLALIPGDEVTRGLIERISVRHVTPALLEHADRFPARVLRLLAEHPGARAVDDLLRGHLLKHRDLADRVVPDLSPAAADRIGRILADEAAAVPPAPLSAVPALLADPPWKHVTPPAKPIVISGLTCDDPATLDWPAGERERWSQTRIHRDGGAREWATHASRMAVTRLDAREAAILFLDAPEETARQAMRDWQPGNVWDAGSHMRPVAARYGLDALPALLRLARRGPSEMADMMLPFAAPEVAVLAADWLARLKSLRETALEWLLRHPVVAARALIPPALGKIGTARRQAENALLALHANGHTATVRAAAESYGEAVSAAVEPLLATDPAAILPTRIPEAPAWATAGLLRPVLLRDGSGTLPDEAVTNLVVALAMSRLDTPYPGLDLVRDACEPSSLAEFAWSLFEQWQAAGANAKENWALDALGLLGDDETVRRLFPLILAWPGESGHNKAVTGLRVLTTIGSDVALMHLYGIAQRSRFTGLKNAAREKMAEVADALGLTAEQLADRLVPDFGLDADGSLRLDYGPRQFVVGFDEQLKPFVTDSAGKRLKALPKPGAKDDPELAPAACQRFTALKKDVRTVATDQVRRLEQAMVTNRRWTGAEFRRLFIEHPLLWHIVRRLVWVRFTAPGGPERGRLVPGEAFRIAEDRSLSTVDDEVTTLADDAVVGVAHPLHLGEAAAAWAEVFADYEILQPFAQLGRPTFAFTERERRVSRLARFQGIKVPSGRLLSMERRGWRRETPQDAGVQSRLEFAAGPGREIIIAIEPGIAVGVPDMFPEQELTEIFLHDGTAPRWGRTGDRGHVSLGDLDPITASEILRDLTELTTP</sequence>
<feature type="region of interest" description="Disordered" evidence="1">
    <location>
        <begin position="77"/>
        <end position="104"/>
    </location>
</feature>
<dbReference type="InterPro" id="IPR049809">
    <property type="entry name" value="YehF/YfeS-like_WGR"/>
</dbReference>
<name>A0A0A6WXB8_ACTUT</name>
<dbReference type="AlphaFoldDB" id="A0A0A6WXB8"/>
<dbReference type="PROSITE" id="PS51977">
    <property type="entry name" value="WGR"/>
    <property type="match status" value="1"/>
</dbReference>
<dbReference type="Pfam" id="PF13569">
    <property type="entry name" value="DUF4132"/>
    <property type="match status" value="1"/>
</dbReference>
<dbReference type="InterPro" id="IPR008893">
    <property type="entry name" value="WGR_domain"/>
</dbReference>
<dbReference type="eggNOG" id="COG3831">
    <property type="taxonomic scope" value="Bacteria"/>
</dbReference>
<dbReference type="EMBL" id="JRTT01000137">
    <property type="protein sequence ID" value="KHD72322.1"/>
    <property type="molecule type" value="Genomic_DNA"/>
</dbReference>
<dbReference type="Gene3D" id="2.20.140.10">
    <property type="entry name" value="WGR domain"/>
    <property type="match status" value="1"/>
</dbReference>
<proteinExistence type="predicted"/>
<keyword evidence="4" id="KW-1185">Reference proteome</keyword>
<dbReference type="Proteomes" id="UP000054537">
    <property type="component" value="Unassembled WGS sequence"/>
</dbReference>
<dbReference type="OrthoDB" id="4554725at2"/>
<evidence type="ECO:0000313" key="3">
    <source>
        <dbReference type="EMBL" id="KHD72322.1"/>
    </source>
</evidence>
<organism evidence="3 4">
    <name type="scientific">Actinoplanes utahensis</name>
    <dbReference type="NCBI Taxonomy" id="1869"/>
    <lineage>
        <taxon>Bacteria</taxon>
        <taxon>Bacillati</taxon>
        <taxon>Actinomycetota</taxon>
        <taxon>Actinomycetes</taxon>
        <taxon>Micromonosporales</taxon>
        <taxon>Micromonosporaceae</taxon>
        <taxon>Actinoplanes</taxon>
    </lineage>
</organism>
<evidence type="ECO:0000259" key="2">
    <source>
        <dbReference type="PROSITE" id="PS51977"/>
    </source>
</evidence>
<accession>A0A0A6WXB8</accession>
<protein>
    <submittedName>
        <fullName evidence="3">Molybdate metabolism regulator</fullName>
    </submittedName>
</protein>
<dbReference type="SMART" id="SM00773">
    <property type="entry name" value="WGR"/>
    <property type="match status" value="1"/>
</dbReference>
<dbReference type="Pfam" id="PF05406">
    <property type="entry name" value="WGR"/>
    <property type="match status" value="1"/>
</dbReference>
<reference evidence="3 4" key="1">
    <citation type="submission" date="2014-10" db="EMBL/GenBank/DDBJ databases">
        <title>Draft genome sequence of Actinoplanes utahensis NRRL 12052.</title>
        <authorList>
            <person name="Velasco-Bucheli B."/>
            <person name="del Cerro C."/>
            <person name="Hormigo D."/>
            <person name="Garcia J.L."/>
            <person name="Acebal C."/>
            <person name="Arroyo M."/>
            <person name="de la Mata I."/>
        </authorList>
    </citation>
    <scope>NUCLEOTIDE SEQUENCE [LARGE SCALE GENOMIC DNA]</scope>
    <source>
        <strain evidence="3 4">NRRL 12052</strain>
    </source>
</reference>
<feature type="compositionally biased region" description="Low complexity" evidence="1">
    <location>
        <begin position="88"/>
        <end position="104"/>
    </location>
</feature>
<dbReference type="InterPro" id="IPR025406">
    <property type="entry name" value="DUF4132"/>
</dbReference>
<feature type="domain" description="WGR" evidence="2">
    <location>
        <begin position="1"/>
        <end position="83"/>
    </location>
</feature>
<evidence type="ECO:0000256" key="1">
    <source>
        <dbReference type="SAM" id="MobiDB-lite"/>
    </source>
</evidence>
<dbReference type="SUPFAM" id="SSF142921">
    <property type="entry name" value="WGR domain-like"/>
    <property type="match status" value="1"/>
</dbReference>
<dbReference type="InterPro" id="IPR036930">
    <property type="entry name" value="WGR_dom_sf"/>
</dbReference>
<comment type="caution">
    <text evidence="3">The sequence shown here is derived from an EMBL/GenBank/DDBJ whole genome shotgun (WGS) entry which is preliminary data.</text>
</comment>
<gene>
    <name evidence="3" type="ORF">MB27_38165</name>
</gene>
<evidence type="ECO:0000313" key="4">
    <source>
        <dbReference type="Proteomes" id="UP000054537"/>
    </source>
</evidence>
<dbReference type="STRING" id="1869.MB27_38165"/>